<proteinExistence type="predicted"/>
<dbReference type="InterPro" id="IPR029068">
    <property type="entry name" value="Glyas_Bleomycin-R_OHBP_Dase"/>
</dbReference>
<dbReference type="Gene3D" id="3.10.180.10">
    <property type="entry name" value="2,3-Dihydroxybiphenyl 1,2-Dioxygenase, domain 1"/>
    <property type="match status" value="1"/>
</dbReference>
<dbReference type="Proteomes" id="UP000017548">
    <property type="component" value="Unassembled WGS sequence"/>
</dbReference>
<dbReference type="PANTHER" id="PTHR37519">
    <property type="match status" value="1"/>
</dbReference>
<evidence type="ECO:0000313" key="2">
    <source>
        <dbReference type="Proteomes" id="UP000017548"/>
    </source>
</evidence>
<accession>A0ABP2Z1Y3</accession>
<protein>
    <submittedName>
        <fullName evidence="1">Protein yecm</fullName>
    </submittedName>
</protein>
<dbReference type="CDD" id="cd07268">
    <property type="entry name" value="VOC_EcYecM_like"/>
    <property type="match status" value="1"/>
</dbReference>
<sequence length="225" mass="24597">MRLNAQSNGRFYLYSPLKGCFMSTITTEAEVFSYATLEQTWPEFEAKILTFLGKLGLADKVLHCDHVALRVNSIAAADALKQAFSARGRIISDNQINGRTILIIELDQPLTLGCFSIDCVELPYPGDTLYPQEGWEHIELVLPSTAQDCDGLSQELAQLSPSLVPLLQGQAASLTEAPIKVKFSSPKGDKERLANPTIAFKQADICIKIHPHSIKAVIASELVGN</sequence>
<dbReference type="SUPFAM" id="SSF54593">
    <property type="entry name" value="Glyoxalase/Bleomycin resistance protein/Dihydroxybiphenyl dioxygenase"/>
    <property type="match status" value="1"/>
</dbReference>
<dbReference type="EMBL" id="AXZL01000073">
    <property type="protein sequence ID" value="ESE40212.1"/>
    <property type="molecule type" value="Genomic_DNA"/>
</dbReference>
<reference evidence="1 2" key="1">
    <citation type="journal article" date="2013" name="Genome Announc.">
        <title>Draft Genome Sequence of Shewanella decolorationis S12, a Dye-Degrading Bacterium Isolated from a Wastewater Treatment Plant.</title>
        <authorList>
            <person name="Xu M."/>
            <person name="Fang Y."/>
            <person name="Liu J."/>
            <person name="Chen X."/>
            <person name="Sun G."/>
            <person name="Guo J."/>
            <person name="Hua Z."/>
            <person name="Tu Q."/>
            <person name="Wu L."/>
            <person name="Zhou J."/>
            <person name="Liu X."/>
        </authorList>
    </citation>
    <scope>NUCLEOTIDE SEQUENCE [LARGE SCALE GENOMIC DNA]</scope>
    <source>
        <strain evidence="1 2">S12</strain>
    </source>
</reference>
<organism evidence="1 2">
    <name type="scientific">Shewanella decolorationis S12</name>
    <dbReference type="NCBI Taxonomy" id="1353536"/>
    <lineage>
        <taxon>Bacteria</taxon>
        <taxon>Pseudomonadati</taxon>
        <taxon>Pseudomonadota</taxon>
        <taxon>Gammaproteobacteria</taxon>
        <taxon>Alteromonadales</taxon>
        <taxon>Shewanellaceae</taxon>
        <taxon>Shewanella</taxon>
    </lineage>
</organism>
<evidence type="ECO:0000313" key="1">
    <source>
        <dbReference type="EMBL" id="ESE40212.1"/>
    </source>
</evidence>
<dbReference type="Pfam" id="PF06185">
    <property type="entry name" value="YecM"/>
    <property type="match status" value="1"/>
</dbReference>
<dbReference type="InterPro" id="IPR010393">
    <property type="entry name" value="DUF991_YecM-like"/>
</dbReference>
<dbReference type="NCBIfam" id="NF008683">
    <property type="entry name" value="PRK11700.1-6"/>
    <property type="match status" value="1"/>
</dbReference>
<keyword evidence="2" id="KW-1185">Reference proteome</keyword>
<gene>
    <name evidence="1" type="ORF">SHD_3341</name>
</gene>
<name>A0ABP2Z1Y3_9GAMM</name>
<dbReference type="PANTHER" id="PTHR37519:SF1">
    <property type="entry name" value="DIHYDROXYBIPHENYL DIOXYGENASE DOMAIN-CONTAINING PROTEIN"/>
    <property type="match status" value="1"/>
</dbReference>
<comment type="caution">
    <text evidence="1">The sequence shown here is derived from an EMBL/GenBank/DDBJ whole genome shotgun (WGS) entry which is preliminary data.</text>
</comment>